<dbReference type="InterPro" id="IPR036236">
    <property type="entry name" value="Znf_C2H2_sf"/>
</dbReference>
<dbReference type="PROSITE" id="PS00028">
    <property type="entry name" value="ZINC_FINGER_C2H2_1"/>
    <property type="match status" value="1"/>
</dbReference>
<keyword evidence="8" id="KW-1185">Reference proteome</keyword>
<dbReference type="Pfam" id="PF12756">
    <property type="entry name" value="zf-C2H2_2"/>
    <property type="match status" value="1"/>
</dbReference>
<dbReference type="InterPro" id="IPR013087">
    <property type="entry name" value="Znf_C2H2_type"/>
</dbReference>
<comment type="similarity">
    <text evidence="4">Belongs to the ZNF277 family.</text>
</comment>
<evidence type="ECO:0000256" key="6">
    <source>
        <dbReference type="SAM" id="MobiDB-lite"/>
    </source>
</evidence>
<accession>A0A915CWB4</accession>
<feature type="compositionally biased region" description="Polar residues" evidence="6">
    <location>
        <begin position="111"/>
        <end position="146"/>
    </location>
</feature>
<dbReference type="AlphaFoldDB" id="A0A915CWB4"/>
<feature type="compositionally biased region" description="Polar residues" evidence="6">
    <location>
        <begin position="64"/>
        <end position="73"/>
    </location>
</feature>
<keyword evidence="2 5" id="KW-0863">Zinc-finger</keyword>
<dbReference type="InterPro" id="IPR041661">
    <property type="entry name" value="ZN622/Rei1/Reh1_Znf-C2H2"/>
</dbReference>
<dbReference type="Proteomes" id="UP000887574">
    <property type="component" value="Unplaced"/>
</dbReference>
<dbReference type="PANTHER" id="PTHR13267">
    <property type="entry name" value="ZINC FINGER PROTEIN 277"/>
    <property type="match status" value="1"/>
</dbReference>
<evidence type="ECO:0000313" key="8">
    <source>
        <dbReference type="Proteomes" id="UP000887574"/>
    </source>
</evidence>
<proteinExistence type="inferred from homology"/>
<feature type="domain" description="C2H2-type" evidence="7">
    <location>
        <begin position="412"/>
        <end position="441"/>
    </location>
</feature>
<reference evidence="9" key="1">
    <citation type="submission" date="2022-11" db="UniProtKB">
        <authorList>
            <consortium name="WormBaseParasite"/>
        </authorList>
    </citation>
    <scope>IDENTIFICATION</scope>
</reference>
<dbReference type="WBParaSite" id="jg13039">
    <property type="protein sequence ID" value="jg13039"/>
    <property type="gene ID" value="jg13039"/>
</dbReference>
<keyword evidence="3" id="KW-0862">Zinc</keyword>
<evidence type="ECO:0000259" key="7">
    <source>
        <dbReference type="PROSITE" id="PS50157"/>
    </source>
</evidence>
<evidence type="ECO:0000256" key="5">
    <source>
        <dbReference type="PROSITE-ProRule" id="PRU00042"/>
    </source>
</evidence>
<feature type="compositionally biased region" description="Basic and acidic residues" evidence="6">
    <location>
        <begin position="26"/>
        <end position="39"/>
    </location>
</feature>
<dbReference type="PANTHER" id="PTHR13267:SF3">
    <property type="entry name" value="ZINC FINGER PROTEIN 277"/>
    <property type="match status" value="1"/>
</dbReference>
<keyword evidence="1" id="KW-0479">Metal-binding</keyword>
<evidence type="ECO:0000256" key="1">
    <source>
        <dbReference type="ARBA" id="ARBA00022723"/>
    </source>
</evidence>
<dbReference type="SMART" id="SM00355">
    <property type="entry name" value="ZnF_C2H2"/>
    <property type="match status" value="2"/>
</dbReference>
<protein>
    <submittedName>
        <fullName evidence="9">C2H2-type domain-containing protein</fullName>
    </submittedName>
</protein>
<organism evidence="8 9">
    <name type="scientific">Ditylenchus dipsaci</name>
    <dbReference type="NCBI Taxonomy" id="166011"/>
    <lineage>
        <taxon>Eukaryota</taxon>
        <taxon>Metazoa</taxon>
        <taxon>Ecdysozoa</taxon>
        <taxon>Nematoda</taxon>
        <taxon>Chromadorea</taxon>
        <taxon>Rhabditida</taxon>
        <taxon>Tylenchina</taxon>
        <taxon>Tylenchomorpha</taxon>
        <taxon>Sphaerularioidea</taxon>
        <taxon>Anguinidae</taxon>
        <taxon>Anguininae</taxon>
        <taxon>Ditylenchus</taxon>
    </lineage>
</organism>
<dbReference type="GO" id="GO:0008270">
    <property type="term" value="F:zinc ion binding"/>
    <property type="evidence" value="ECO:0007669"/>
    <property type="project" value="UniProtKB-KW"/>
</dbReference>
<feature type="compositionally biased region" description="Basic and acidic residues" evidence="6">
    <location>
        <begin position="1"/>
        <end position="19"/>
    </location>
</feature>
<feature type="compositionally biased region" description="Polar residues" evidence="6">
    <location>
        <begin position="166"/>
        <end position="188"/>
    </location>
</feature>
<feature type="compositionally biased region" description="Polar residues" evidence="6">
    <location>
        <begin position="80"/>
        <end position="102"/>
    </location>
</feature>
<evidence type="ECO:0000256" key="4">
    <source>
        <dbReference type="ARBA" id="ARBA00034119"/>
    </source>
</evidence>
<feature type="region of interest" description="Disordered" evidence="6">
    <location>
        <begin position="1"/>
        <end position="191"/>
    </location>
</feature>
<dbReference type="PROSITE" id="PS50157">
    <property type="entry name" value="ZINC_FINGER_C2H2_2"/>
    <property type="match status" value="1"/>
</dbReference>
<sequence>MEAKEKLQEEESKKEESKKKASPSTIHEEGNQPEGRKQSNETGIEGGWRKSYNKTTDRRKSAELSGSKSTNTNKPRHQNEGQNRQKSVEHTSSSNSTEQHQQNARDKRQSYNRNASGGSRHFSQSTDQKAGNGRNNNKTRSMSTKAADQDGAEQEGENGHKKRMNRGSTTSNGKSGRMNSHSMNSNGESFEYDDMELDEPFSDSDDDSPRQVQKPCLIIPKGRIRTLSGTVPPVGVAPKWGGPTMCLSCLQFFNLPEQIGKFAEHLLHEHHIVVEEVDLIVDPKRYIEHWRQRFAKEPVDKIFPKKVPKENDPLFGKVDYYYEMSERIPEDYGLRQRLAMRRLEEALSCQQREREEVAFSMQCIFCRYVARGNRSKLIHHLYMIHHLNLGSPDNLVFVGEYIEHLKEKLQRNECIYCEKTFSDRTVLMDHMRKRNHREVNPKNNYYDKFYIINYLELGKRWLDVLAEDFEDTMPTFVDSDDEEEEEAWHEWQEDNADEDQLRAVCLYCDHSGET</sequence>
<name>A0A915CWB4_9BILA</name>
<evidence type="ECO:0000256" key="3">
    <source>
        <dbReference type="ARBA" id="ARBA00022833"/>
    </source>
</evidence>
<evidence type="ECO:0000313" key="9">
    <source>
        <dbReference type="WBParaSite" id="jg13039"/>
    </source>
</evidence>
<evidence type="ECO:0000256" key="2">
    <source>
        <dbReference type="ARBA" id="ARBA00022771"/>
    </source>
</evidence>
<dbReference type="InterPro" id="IPR040048">
    <property type="entry name" value="ZNF277"/>
</dbReference>
<dbReference type="SUPFAM" id="SSF57667">
    <property type="entry name" value="beta-beta-alpha zinc fingers"/>
    <property type="match status" value="1"/>
</dbReference>